<evidence type="ECO:0000256" key="3">
    <source>
        <dbReference type="ARBA" id="ARBA00019418"/>
    </source>
</evidence>
<evidence type="ECO:0000313" key="8">
    <source>
        <dbReference type="Proteomes" id="UP000051494"/>
    </source>
</evidence>
<sequence>MTINKEREKIRWACRRGMLECDLFLVPFFEHCYDSLCPEEKIIFEKLLVESDAELFAWLMQTESPSHSNYDLILEKIRIFKKSQISA</sequence>
<reference evidence="6" key="1">
    <citation type="submission" date="2015-09" db="EMBL/GenBank/DDBJ databases">
        <title>Draft Genome Sequences of Two Novel Amoeba-resistant Intranuclear Bacteria, Candidatus Berkiella cookevillensis and Candidatus Berkiella aquae.</title>
        <authorList>
            <person name="Mehari Y.T."/>
            <person name="Arivett B.A."/>
            <person name="Farone A.L."/>
            <person name="Gunderson J.H."/>
            <person name="Farone M.B."/>
        </authorList>
    </citation>
    <scope>NUCLEOTIDE SEQUENCE [LARGE SCALE GENOMIC DNA]</scope>
    <source>
        <strain evidence="6">CC99</strain>
    </source>
</reference>
<dbReference type="AlphaFoldDB" id="A0A0Q9YHR8"/>
<reference evidence="7" key="2">
    <citation type="journal article" date="2016" name="Genome Announc.">
        <title>Draft Genome Sequences of Two Novel Amoeba-Resistant Intranuclear Bacteria, 'Candidatus Berkiella cookevillensis' and 'Candidatus Berkiella aquae'.</title>
        <authorList>
            <person name="Mehari Y.T."/>
            <person name="Arivett B.A."/>
            <person name="Farone A.L."/>
            <person name="Gunderson J.H."/>
            <person name="Farone M.B."/>
        </authorList>
    </citation>
    <scope>NUCLEOTIDE SEQUENCE</scope>
    <source>
        <strain evidence="7">CC99</strain>
    </source>
</reference>
<dbReference type="PANTHER" id="PTHR39585">
    <property type="entry name" value="FAD ASSEMBLY FACTOR SDHE"/>
    <property type="match status" value="1"/>
</dbReference>
<dbReference type="InterPro" id="IPR036714">
    <property type="entry name" value="SDH_sf"/>
</dbReference>
<name>A0A0Q9YHR8_9GAMM</name>
<comment type="subcellular location">
    <subcellularLocation>
        <location evidence="1">Cytoplasm</location>
    </subcellularLocation>
</comment>
<keyword evidence="4" id="KW-0963">Cytoplasm</keyword>
<evidence type="ECO:0000256" key="5">
    <source>
        <dbReference type="ARBA" id="ARBA00023186"/>
    </source>
</evidence>
<evidence type="ECO:0000256" key="2">
    <source>
        <dbReference type="ARBA" id="ARBA00008571"/>
    </source>
</evidence>
<dbReference type="SUPFAM" id="SSF109910">
    <property type="entry name" value="YgfY-like"/>
    <property type="match status" value="1"/>
</dbReference>
<evidence type="ECO:0000313" key="6">
    <source>
        <dbReference type="EMBL" id="KRG20150.1"/>
    </source>
</evidence>
<reference evidence="7" key="3">
    <citation type="submission" date="2021-06" db="EMBL/GenBank/DDBJ databases">
        <title>Genomic Description and Analysis of Intracellular Bacteria, Candidatus Berkiella cookevillensis and Candidatus Berkiella aquae.</title>
        <authorList>
            <person name="Kidane D.T."/>
            <person name="Mehari Y.T."/>
            <person name="Rice F.C."/>
            <person name="Arivett B.A."/>
            <person name="Farone A.L."/>
            <person name="Berk S.G."/>
            <person name="Farone M.B."/>
        </authorList>
    </citation>
    <scope>NUCLEOTIDE SEQUENCE</scope>
    <source>
        <strain evidence="7">CC99</strain>
    </source>
</reference>
<dbReference type="PANTHER" id="PTHR39585:SF1">
    <property type="entry name" value="FAD ASSEMBLY FACTOR SDHE"/>
    <property type="match status" value="1"/>
</dbReference>
<dbReference type="InterPro" id="IPR050531">
    <property type="entry name" value="SdhE_FAD_assembly_factor"/>
</dbReference>
<dbReference type="GO" id="GO:0006105">
    <property type="term" value="P:succinate metabolic process"/>
    <property type="evidence" value="ECO:0007669"/>
    <property type="project" value="TreeGrafter"/>
</dbReference>
<dbReference type="STRING" id="437022.CC99x_00371"/>
<comment type="caution">
    <text evidence="6">The sequence shown here is derived from an EMBL/GenBank/DDBJ whole genome shotgun (WGS) entry which is preliminary data.</text>
</comment>
<dbReference type="Gene3D" id="1.10.150.250">
    <property type="entry name" value="Flavinator of succinate dehydrogenase"/>
    <property type="match status" value="1"/>
</dbReference>
<dbReference type="EMBL" id="LKHV02000001">
    <property type="protein sequence ID" value="MCS5708273.1"/>
    <property type="molecule type" value="Genomic_DNA"/>
</dbReference>
<keyword evidence="5" id="KW-0143">Chaperone</keyword>
<evidence type="ECO:0000313" key="7">
    <source>
        <dbReference type="EMBL" id="MCS5708273.1"/>
    </source>
</evidence>
<accession>A0A0Q9YHR8</accession>
<dbReference type="Proteomes" id="UP000051494">
    <property type="component" value="Unassembled WGS sequence"/>
</dbReference>
<dbReference type="EMBL" id="LKHV01000001">
    <property type="protein sequence ID" value="KRG20150.1"/>
    <property type="molecule type" value="Genomic_DNA"/>
</dbReference>
<comment type="similarity">
    <text evidence="2">Belongs to the SdhE FAD assembly factor family.</text>
</comment>
<organism evidence="6">
    <name type="scientific">Candidatus Berkiella cookevillensis</name>
    <dbReference type="NCBI Taxonomy" id="437022"/>
    <lineage>
        <taxon>Bacteria</taxon>
        <taxon>Pseudomonadati</taxon>
        <taxon>Pseudomonadota</taxon>
        <taxon>Gammaproteobacteria</taxon>
        <taxon>Candidatus Berkiellales</taxon>
        <taxon>Candidatus Berkiellaceae</taxon>
        <taxon>Candidatus Berkiella</taxon>
    </lineage>
</organism>
<proteinExistence type="inferred from homology"/>
<protein>
    <recommendedName>
        <fullName evidence="3">FAD assembly factor SdhE</fullName>
    </recommendedName>
</protein>
<evidence type="ECO:0000256" key="1">
    <source>
        <dbReference type="ARBA" id="ARBA00004496"/>
    </source>
</evidence>
<dbReference type="Pfam" id="PF03937">
    <property type="entry name" value="Sdh5"/>
    <property type="match status" value="1"/>
</dbReference>
<dbReference type="OrthoDB" id="9180899at2"/>
<dbReference type="RefSeq" id="WP_057623044.1">
    <property type="nucleotide sequence ID" value="NZ_LKHV02000001.1"/>
</dbReference>
<keyword evidence="8" id="KW-1185">Reference proteome</keyword>
<evidence type="ECO:0000256" key="4">
    <source>
        <dbReference type="ARBA" id="ARBA00022490"/>
    </source>
</evidence>
<dbReference type="InterPro" id="IPR005631">
    <property type="entry name" value="SDH"/>
</dbReference>
<gene>
    <name evidence="6" type="primary">cptB</name>
    <name evidence="6" type="ORF">CC99x_00371</name>
    <name evidence="7" type="ORF">CC99x_005080</name>
</gene>
<dbReference type="GO" id="GO:0005737">
    <property type="term" value="C:cytoplasm"/>
    <property type="evidence" value="ECO:0007669"/>
    <property type="project" value="UniProtKB-SubCell"/>
</dbReference>